<dbReference type="InterPro" id="IPR027417">
    <property type="entry name" value="P-loop_NTPase"/>
</dbReference>
<keyword evidence="2 4" id="KW-0067">ATP-binding</keyword>
<dbReference type="PANTHER" id="PTHR30448">
    <property type="entry name" value="RNASE ADAPTER PROTEIN RAPZ"/>
    <property type="match status" value="1"/>
</dbReference>
<dbReference type="Gene3D" id="3.40.50.300">
    <property type="entry name" value="P-loop containing nucleotide triphosphate hydrolases"/>
    <property type="match status" value="1"/>
</dbReference>
<keyword evidence="1 4" id="KW-0547">Nucleotide-binding</keyword>
<feature type="binding site" evidence="4">
    <location>
        <begin position="9"/>
        <end position="16"/>
    </location>
    <ligand>
        <name>ATP</name>
        <dbReference type="ChEBI" id="CHEBI:30616"/>
    </ligand>
</feature>
<keyword evidence="8" id="KW-1185">Reference proteome</keyword>
<dbReference type="NCBIfam" id="NF003828">
    <property type="entry name" value="PRK05416.1"/>
    <property type="match status" value="1"/>
</dbReference>
<proteinExistence type="inferred from homology"/>
<reference evidence="8" key="1">
    <citation type="submission" date="2016-11" db="EMBL/GenBank/DDBJ databases">
        <authorList>
            <person name="Varghese N."/>
            <person name="Submissions S."/>
        </authorList>
    </citation>
    <scope>NUCLEOTIDE SEQUENCE [LARGE SCALE GENOMIC DNA]</scope>
    <source>
        <strain evidence="8">DSM 15807</strain>
    </source>
</reference>
<feature type="binding site" evidence="4">
    <location>
        <begin position="57"/>
        <end position="60"/>
    </location>
    <ligand>
        <name>GTP</name>
        <dbReference type="ChEBI" id="CHEBI:37565"/>
    </ligand>
</feature>
<evidence type="ECO:0000259" key="5">
    <source>
        <dbReference type="Pfam" id="PF03668"/>
    </source>
</evidence>
<evidence type="ECO:0000259" key="6">
    <source>
        <dbReference type="Pfam" id="PF22740"/>
    </source>
</evidence>
<dbReference type="InterPro" id="IPR005337">
    <property type="entry name" value="RapZ-like"/>
</dbReference>
<dbReference type="EMBL" id="FQXN01000001">
    <property type="protein sequence ID" value="SHH18969.1"/>
    <property type="molecule type" value="Genomic_DNA"/>
</dbReference>
<dbReference type="Pfam" id="PF22740">
    <property type="entry name" value="PapZ_C"/>
    <property type="match status" value="1"/>
</dbReference>
<dbReference type="InterPro" id="IPR053930">
    <property type="entry name" value="RapZ-like_N"/>
</dbReference>
<dbReference type="Pfam" id="PF03668">
    <property type="entry name" value="RapZ-like_N"/>
    <property type="match status" value="1"/>
</dbReference>
<dbReference type="Proteomes" id="UP000242592">
    <property type="component" value="Unassembled WGS sequence"/>
</dbReference>
<dbReference type="PANTHER" id="PTHR30448:SF0">
    <property type="entry name" value="RNASE ADAPTER PROTEIN RAPZ"/>
    <property type="match status" value="1"/>
</dbReference>
<dbReference type="GO" id="GO:0005524">
    <property type="term" value="F:ATP binding"/>
    <property type="evidence" value="ECO:0007669"/>
    <property type="project" value="UniProtKB-UniRule"/>
</dbReference>
<evidence type="ECO:0000313" key="7">
    <source>
        <dbReference type="EMBL" id="SHH18969.1"/>
    </source>
</evidence>
<dbReference type="PIRSF" id="PIRSF005052">
    <property type="entry name" value="P-loopkin"/>
    <property type="match status" value="1"/>
</dbReference>
<dbReference type="HAMAP" id="MF_00636">
    <property type="entry name" value="RapZ_like"/>
    <property type="match status" value="1"/>
</dbReference>
<evidence type="ECO:0000313" key="8">
    <source>
        <dbReference type="Proteomes" id="UP000242592"/>
    </source>
</evidence>
<sequence length="279" mass="32017">MKNLILLTGMSGAGKSTALGLLEDLGFYCIDNFPPALIDKLLPVLSINIEKLALVIDARSGELKKLKEVVDFLKQKYSNNLKIIFLTAKRNVLINRYALTRRNHPLHKEGLSLEQAIEKEKRYLSPILEKSDIIIDTSNLNPHQLREKLKVILEDLSYQFNVRILSFGFKYGIPLDVDFVFDVRFFPNPFYVNGLEEKSGKDPEVKEFLYNTDGVEEFLKLLEKIVEFAINRYENEGRMEINIGIGCTGGQHRSVFFAEELGKRFSGKYKVNVEHRDVI</sequence>
<organism evidence="7 8">
    <name type="scientific">Thermosipho atlanticus DSM 15807</name>
    <dbReference type="NCBI Taxonomy" id="1123380"/>
    <lineage>
        <taxon>Bacteria</taxon>
        <taxon>Thermotogati</taxon>
        <taxon>Thermotogota</taxon>
        <taxon>Thermotogae</taxon>
        <taxon>Thermotogales</taxon>
        <taxon>Fervidobacteriaceae</taxon>
        <taxon>Thermosipho</taxon>
    </lineage>
</organism>
<dbReference type="SUPFAM" id="SSF52540">
    <property type="entry name" value="P-loop containing nucleoside triphosphate hydrolases"/>
    <property type="match status" value="1"/>
</dbReference>
<dbReference type="GO" id="GO:0005525">
    <property type="term" value="F:GTP binding"/>
    <property type="evidence" value="ECO:0007669"/>
    <property type="project" value="UniProtKB-UniRule"/>
</dbReference>
<feature type="domain" description="RapZ C-terminal" evidence="6">
    <location>
        <begin position="161"/>
        <end position="278"/>
    </location>
</feature>
<dbReference type="AlphaFoldDB" id="A0A1M5QZ25"/>
<evidence type="ECO:0000256" key="2">
    <source>
        <dbReference type="ARBA" id="ARBA00022840"/>
    </source>
</evidence>
<keyword evidence="3 4" id="KW-0342">GTP-binding</keyword>
<evidence type="ECO:0000256" key="1">
    <source>
        <dbReference type="ARBA" id="ARBA00022741"/>
    </source>
</evidence>
<dbReference type="RefSeq" id="WP_073071202.1">
    <property type="nucleotide sequence ID" value="NZ_FQXN01000001.1"/>
</dbReference>
<gene>
    <name evidence="7" type="ORF">SAMN02745199_0219</name>
</gene>
<evidence type="ECO:0000256" key="3">
    <source>
        <dbReference type="ARBA" id="ARBA00023134"/>
    </source>
</evidence>
<name>A0A1M5QZ25_9BACT</name>
<accession>A0A1M5QZ25</accession>
<evidence type="ECO:0000256" key="4">
    <source>
        <dbReference type="HAMAP-Rule" id="MF_00636"/>
    </source>
</evidence>
<feature type="domain" description="RapZ-like N-terminal" evidence="5">
    <location>
        <begin position="3"/>
        <end position="153"/>
    </location>
</feature>
<dbReference type="InterPro" id="IPR053931">
    <property type="entry name" value="RapZ_C"/>
</dbReference>
<protein>
    <submittedName>
        <fullName evidence="7">UPF0042 nucleotide-binding protein</fullName>
    </submittedName>
</protein>
<dbReference type="STRING" id="1123380.SAMN02745199_0219"/>